<keyword evidence="3" id="KW-0479">Metal-binding</keyword>
<dbReference type="InterPro" id="IPR013520">
    <property type="entry name" value="Ribonucl_H"/>
</dbReference>
<keyword evidence="4" id="KW-0378">Hydrolase</keyword>
<dbReference type="InterPro" id="IPR012337">
    <property type="entry name" value="RNaseH-like_sf"/>
</dbReference>
<keyword evidence="11" id="KW-1185">Reference proteome</keyword>
<name>A0A6A3C4K5_HIBSY</name>
<dbReference type="GO" id="GO:0005737">
    <property type="term" value="C:cytoplasm"/>
    <property type="evidence" value="ECO:0007669"/>
    <property type="project" value="TreeGrafter"/>
</dbReference>
<dbReference type="AlphaFoldDB" id="A0A6A3C4K5"/>
<dbReference type="Proteomes" id="UP000436088">
    <property type="component" value="Unassembled WGS sequence"/>
</dbReference>
<evidence type="ECO:0000313" key="11">
    <source>
        <dbReference type="Proteomes" id="UP000436088"/>
    </source>
</evidence>
<dbReference type="GO" id="GO:0006308">
    <property type="term" value="P:DNA catabolic process"/>
    <property type="evidence" value="ECO:0007669"/>
    <property type="project" value="TreeGrafter"/>
</dbReference>
<evidence type="ECO:0000256" key="8">
    <source>
        <dbReference type="SAM" id="MobiDB-lite"/>
    </source>
</evidence>
<dbReference type="SUPFAM" id="SSF53098">
    <property type="entry name" value="Ribonuclease H-like"/>
    <property type="match status" value="1"/>
</dbReference>
<comment type="caution">
    <text evidence="10">The sequence shown here is derived from an EMBL/GenBank/DDBJ whole genome shotgun (WGS) entry which is preliminary data.</text>
</comment>
<evidence type="ECO:0000256" key="1">
    <source>
        <dbReference type="ARBA" id="ARBA00001946"/>
    </source>
</evidence>
<dbReference type="Pfam" id="PF00929">
    <property type="entry name" value="RNase_T"/>
    <property type="match status" value="1"/>
</dbReference>
<feature type="domain" description="Exonuclease" evidence="9">
    <location>
        <begin position="111"/>
        <end position="168"/>
    </location>
</feature>
<dbReference type="GO" id="GO:0046872">
    <property type="term" value="F:metal ion binding"/>
    <property type="evidence" value="ECO:0007669"/>
    <property type="project" value="UniProtKB-KW"/>
</dbReference>
<dbReference type="PANTHER" id="PTHR13058">
    <property type="entry name" value="THREE PRIME REPAIR EXONUCLEASE 1, 2"/>
    <property type="match status" value="1"/>
</dbReference>
<evidence type="ECO:0000256" key="5">
    <source>
        <dbReference type="ARBA" id="ARBA00022839"/>
    </source>
</evidence>
<evidence type="ECO:0000256" key="6">
    <source>
        <dbReference type="ARBA" id="ARBA00022842"/>
    </source>
</evidence>
<evidence type="ECO:0000313" key="10">
    <source>
        <dbReference type="EMBL" id="KAE8724110.1"/>
    </source>
</evidence>
<dbReference type="GO" id="GO:0008296">
    <property type="term" value="F:3'-5'-DNA exonuclease activity"/>
    <property type="evidence" value="ECO:0007669"/>
    <property type="project" value="TreeGrafter"/>
</dbReference>
<feature type="region of interest" description="Disordered" evidence="8">
    <location>
        <begin position="34"/>
        <end position="57"/>
    </location>
</feature>
<evidence type="ECO:0000256" key="4">
    <source>
        <dbReference type="ARBA" id="ARBA00022801"/>
    </source>
</evidence>
<evidence type="ECO:0000256" key="7">
    <source>
        <dbReference type="ARBA" id="ARBA00025769"/>
    </source>
</evidence>
<dbReference type="InterPro" id="IPR040393">
    <property type="entry name" value="TREX1/2"/>
</dbReference>
<reference evidence="10" key="1">
    <citation type="submission" date="2019-09" db="EMBL/GenBank/DDBJ databases">
        <title>Draft genome information of white flower Hibiscus syriacus.</title>
        <authorList>
            <person name="Kim Y.-M."/>
        </authorList>
    </citation>
    <scope>NUCLEOTIDE SEQUENCE [LARGE SCALE GENOMIC DNA]</scope>
    <source>
        <strain evidence="10">YM2019G1</strain>
    </source>
</reference>
<proteinExistence type="inferred from homology"/>
<dbReference type="PANTHER" id="PTHR13058:SF19">
    <property type="entry name" value="LD40940P"/>
    <property type="match status" value="1"/>
</dbReference>
<dbReference type="Gene3D" id="3.30.420.10">
    <property type="entry name" value="Ribonuclease H-like superfamily/Ribonuclease H"/>
    <property type="match status" value="1"/>
</dbReference>
<dbReference type="InterPro" id="IPR036397">
    <property type="entry name" value="RNaseH_sf"/>
</dbReference>
<evidence type="ECO:0000256" key="3">
    <source>
        <dbReference type="ARBA" id="ARBA00022723"/>
    </source>
</evidence>
<gene>
    <name evidence="10" type="ORF">F3Y22_tig00010888pilonHSYRG00020</name>
</gene>
<keyword evidence="6" id="KW-0460">Magnesium</keyword>
<evidence type="ECO:0000259" key="9">
    <source>
        <dbReference type="Pfam" id="PF00929"/>
    </source>
</evidence>
<comment type="similarity">
    <text evidence="7">Belongs to the exonuclease superfamily. TREX family.</text>
</comment>
<organism evidence="10 11">
    <name type="scientific">Hibiscus syriacus</name>
    <name type="common">Rose of Sharon</name>
    <dbReference type="NCBI Taxonomy" id="106335"/>
    <lineage>
        <taxon>Eukaryota</taxon>
        <taxon>Viridiplantae</taxon>
        <taxon>Streptophyta</taxon>
        <taxon>Embryophyta</taxon>
        <taxon>Tracheophyta</taxon>
        <taxon>Spermatophyta</taxon>
        <taxon>Magnoliopsida</taxon>
        <taxon>eudicotyledons</taxon>
        <taxon>Gunneridae</taxon>
        <taxon>Pentapetalae</taxon>
        <taxon>rosids</taxon>
        <taxon>malvids</taxon>
        <taxon>Malvales</taxon>
        <taxon>Malvaceae</taxon>
        <taxon>Malvoideae</taxon>
        <taxon>Hibiscus</taxon>
    </lineage>
</organism>
<dbReference type="CDD" id="cd06127">
    <property type="entry name" value="DEDDh"/>
    <property type="match status" value="1"/>
</dbReference>
<dbReference type="GO" id="GO:0003676">
    <property type="term" value="F:nucleic acid binding"/>
    <property type="evidence" value="ECO:0007669"/>
    <property type="project" value="InterPro"/>
</dbReference>
<keyword evidence="5" id="KW-0269">Exonuclease</keyword>
<sequence length="262" mass="29889">MCKLFVTQFSQATTFSWSCVHGSNNVDPFRQGRVHRHQVSRPKSTISGLRTRDDKRSEASNVRHEFMDGQVQASCNIVSSISSCLTSTQFCDAKHRILESQDPKQLVSIFVFDIETTGFCRETGRIIEFAIRDLLGGKNNCLHTLINPDRHVPNSHIHDISTAMDERRSQRIPGSPCLLIAHNARCFDVPLMKEFTRCSMDIPYNYWFFDNGPLGREWMKLNGSRQYSLQALIEMKVTVADILEKSFKVSDVINLVETKEKG</sequence>
<evidence type="ECO:0000256" key="2">
    <source>
        <dbReference type="ARBA" id="ARBA00022722"/>
    </source>
</evidence>
<comment type="cofactor">
    <cofactor evidence="1">
        <name>Mg(2+)</name>
        <dbReference type="ChEBI" id="CHEBI:18420"/>
    </cofactor>
</comment>
<accession>A0A6A3C4K5</accession>
<keyword evidence="2" id="KW-0540">Nuclease</keyword>
<dbReference type="EMBL" id="VEPZ02000485">
    <property type="protein sequence ID" value="KAE8724110.1"/>
    <property type="molecule type" value="Genomic_DNA"/>
</dbReference>
<protein>
    <submittedName>
        <fullName evidence="10">Detected protein of confused Function</fullName>
    </submittedName>
</protein>